<evidence type="ECO:0000256" key="4">
    <source>
        <dbReference type="PIRSR" id="PIRSR036979-1"/>
    </source>
</evidence>
<feature type="binding site" evidence="4">
    <location>
        <position position="162"/>
    </location>
    <ligand>
        <name>Mn(2+)</name>
        <dbReference type="ChEBI" id="CHEBI:29035"/>
        <label>1</label>
    </ligand>
</feature>
<evidence type="ECO:0000256" key="1">
    <source>
        <dbReference type="ARBA" id="ARBA00009227"/>
    </source>
</evidence>
<dbReference type="CDD" id="cd11592">
    <property type="entry name" value="Agmatinase_PAH"/>
    <property type="match status" value="1"/>
</dbReference>
<feature type="binding site" evidence="4">
    <location>
        <position position="244"/>
    </location>
    <ligand>
        <name>Mn(2+)</name>
        <dbReference type="ChEBI" id="CHEBI:29035"/>
        <label>1</label>
    </ligand>
</feature>
<dbReference type="EC" id="3.5.3.11" evidence="6"/>
<evidence type="ECO:0000256" key="2">
    <source>
        <dbReference type="ARBA" id="ARBA00022723"/>
    </source>
</evidence>
<keyword evidence="3 5" id="KW-0378">Hydrolase</keyword>
<dbReference type="InterPro" id="IPR020855">
    <property type="entry name" value="Ureohydrolase_Mn_BS"/>
</dbReference>
<dbReference type="PANTHER" id="PTHR11358:SF26">
    <property type="entry name" value="GUANIDINO ACID HYDROLASE, MITOCHONDRIAL"/>
    <property type="match status" value="1"/>
</dbReference>
<dbReference type="PROSITE" id="PS01053">
    <property type="entry name" value="ARGINASE_1"/>
    <property type="match status" value="1"/>
</dbReference>
<organism evidence="6 7">
    <name type="scientific">Roseibium aggregatum</name>
    <dbReference type="NCBI Taxonomy" id="187304"/>
    <lineage>
        <taxon>Bacteria</taxon>
        <taxon>Pseudomonadati</taxon>
        <taxon>Pseudomonadota</taxon>
        <taxon>Alphaproteobacteria</taxon>
        <taxon>Hyphomicrobiales</taxon>
        <taxon>Stappiaceae</taxon>
        <taxon>Roseibium</taxon>
    </lineage>
</organism>
<dbReference type="EMBL" id="JABFCZ010000002">
    <property type="protein sequence ID" value="MBD1545064.1"/>
    <property type="molecule type" value="Genomic_DNA"/>
</dbReference>
<comment type="cofactor">
    <cofactor evidence="4">
        <name>Mn(2+)</name>
        <dbReference type="ChEBI" id="CHEBI:29035"/>
    </cofactor>
    <text evidence="4">Binds 2 manganese ions per subunit.</text>
</comment>
<sequence>MDTKSPLPIDNAFLGQSLKGGSHEPTFAGALSFMRRRYSRDLNGVDLAVWGIPFDAAVSNRPGARFGPQGVRRASAIFCGDPQYPFHFDPFETLAAVDYGDCVFDYGLHAEIPGHIERQATEILDADAHLFSIGGDHFVTWPLLKAHAAKFGPLALVQFDAHQDTWDDDGGRIDHGSFVGRAVRDGIIDPERSIQIGIRTHAPDTFGIEIIHGYDIDTLGIQGVIEKIEARTGVGPAYMTYDIDCLDPAFAPGTGTPVSGGLSSREALAILRGLGGIDFVGGDVVEVAPAYDHADITSIAGASVALTYIGLLAERRAKQPQ</sequence>
<dbReference type="InterPro" id="IPR023696">
    <property type="entry name" value="Ureohydrolase_dom_sf"/>
</dbReference>
<comment type="similarity">
    <text evidence="1">Belongs to the arginase family. Agmatinase subfamily.</text>
</comment>
<dbReference type="PANTHER" id="PTHR11358">
    <property type="entry name" value="ARGINASE/AGMATINASE"/>
    <property type="match status" value="1"/>
</dbReference>
<dbReference type="GO" id="GO:0033389">
    <property type="term" value="P:putrescine biosynthetic process from arginine, via agmatine"/>
    <property type="evidence" value="ECO:0007669"/>
    <property type="project" value="TreeGrafter"/>
</dbReference>
<dbReference type="InterPro" id="IPR005925">
    <property type="entry name" value="Agmatinase-rel"/>
</dbReference>
<dbReference type="PROSITE" id="PS51409">
    <property type="entry name" value="ARGINASE_2"/>
    <property type="match status" value="1"/>
</dbReference>
<dbReference type="Proteomes" id="UP000598467">
    <property type="component" value="Unassembled WGS sequence"/>
</dbReference>
<feature type="binding site" evidence="4">
    <location>
        <position position="164"/>
    </location>
    <ligand>
        <name>Mn(2+)</name>
        <dbReference type="ChEBI" id="CHEBI:29035"/>
        <label>1</label>
    </ligand>
</feature>
<dbReference type="AlphaFoldDB" id="A0A926S8J8"/>
<dbReference type="PIRSF" id="PIRSF036979">
    <property type="entry name" value="Arginase"/>
    <property type="match status" value="1"/>
</dbReference>
<dbReference type="Pfam" id="PF00491">
    <property type="entry name" value="Arginase"/>
    <property type="match status" value="1"/>
</dbReference>
<dbReference type="SUPFAM" id="SSF52768">
    <property type="entry name" value="Arginase/deacetylase"/>
    <property type="match status" value="1"/>
</dbReference>
<dbReference type="Gene3D" id="3.40.800.10">
    <property type="entry name" value="Ureohydrolase domain"/>
    <property type="match status" value="1"/>
</dbReference>
<dbReference type="InterPro" id="IPR006035">
    <property type="entry name" value="Ureohydrolase"/>
</dbReference>
<accession>A0A926S8J8</accession>
<keyword evidence="2 4" id="KW-0479">Metal-binding</keyword>
<proteinExistence type="inferred from homology"/>
<feature type="binding site" evidence="4">
    <location>
        <position position="160"/>
    </location>
    <ligand>
        <name>Mn(2+)</name>
        <dbReference type="ChEBI" id="CHEBI:29035"/>
        <label>1</label>
    </ligand>
</feature>
<feature type="binding site" evidence="4">
    <location>
        <position position="137"/>
    </location>
    <ligand>
        <name>Mn(2+)</name>
        <dbReference type="ChEBI" id="CHEBI:29035"/>
        <label>1</label>
    </ligand>
</feature>
<dbReference type="GO" id="GO:0046872">
    <property type="term" value="F:metal ion binding"/>
    <property type="evidence" value="ECO:0007669"/>
    <property type="project" value="UniProtKB-KW"/>
</dbReference>
<protein>
    <submittedName>
        <fullName evidence="6">Agmatinase</fullName>
        <ecNumber evidence="6">3.5.3.11</ecNumber>
    </submittedName>
</protein>
<comment type="caution">
    <text evidence="6">The sequence shown here is derived from an EMBL/GenBank/DDBJ whole genome shotgun (WGS) entry which is preliminary data.</text>
</comment>
<evidence type="ECO:0000313" key="7">
    <source>
        <dbReference type="Proteomes" id="UP000598467"/>
    </source>
</evidence>
<dbReference type="RefSeq" id="WP_190289725.1">
    <property type="nucleotide sequence ID" value="NZ_JABFCZ010000002.1"/>
</dbReference>
<reference evidence="6" key="1">
    <citation type="submission" date="2020-05" db="EMBL/GenBank/DDBJ databases">
        <title>Identification of trans-AT polyketide cluster in two marine bacteria, producers of a novel glutaramide-containing polyketide sesbanimide D and analogs.</title>
        <authorList>
            <person name="Kacar D."/>
            <person name="Rodriguez P."/>
            <person name="Canedo L."/>
            <person name="Gonzalez E."/>
            <person name="Galan B."/>
            <person name="De La Calle F."/>
            <person name="Garcia J.L."/>
        </authorList>
    </citation>
    <scope>NUCLEOTIDE SEQUENCE</scope>
    <source>
        <strain evidence="6">PHM038</strain>
    </source>
</reference>
<gene>
    <name evidence="6" type="primary">speB</name>
    <name evidence="6" type="ORF">HK439_02225</name>
</gene>
<dbReference type="NCBIfam" id="TIGR01230">
    <property type="entry name" value="agmatinase"/>
    <property type="match status" value="1"/>
</dbReference>
<keyword evidence="4" id="KW-0464">Manganese</keyword>
<dbReference type="GO" id="GO:0008783">
    <property type="term" value="F:agmatinase activity"/>
    <property type="evidence" value="ECO:0007669"/>
    <property type="project" value="UniProtKB-EC"/>
</dbReference>
<evidence type="ECO:0000256" key="5">
    <source>
        <dbReference type="RuleBase" id="RU003684"/>
    </source>
</evidence>
<dbReference type="NCBIfam" id="NF002564">
    <property type="entry name" value="PRK02190.1"/>
    <property type="match status" value="1"/>
</dbReference>
<evidence type="ECO:0000256" key="3">
    <source>
        <dbReference type="ARBA" id="ARBA00022801"/>
    </source>
</evidence>
<evidence type="ECO:0000313" key="6">
    <source>
        <dbReference type="EMBL" id="MBD1545064.1"/>
    </source>
</evidence>
<name>A0A926S8J8_9HYPH</name>
<feature type="binding site" evidence="4">
    <location>
        <position position="242"/>
    </location>
    <ligand>
        <name>Mn(2+)</name>
        <dbReference type="ChEBI" id="CHEBI:29035"/>
        <label>1</label>
    </ligand>
</feature>